<proteinExistence type="predicted"/>
<gene>
    <name evidence="1" type="ORF">N657DRAFT_639696</name>
</gene>
<evidence type="ECO:0000313" key="2">
    <source>
        <dbReference type="Proteomes" id="UP001302602"/>
    </source>
</evidence>
<dbReference type="GeneID" id="87828585"/>
<keyword evidence="2" id="KW-1185">Reference proteome</keyword>
<accession>A0AAN6U9Y8</accession>
<protein>
    <submittedName>
        <fullName evidence="1">Uncharacterized protein</fullName>
    </submittedName>
</protein>
<dbReference type="Proteomes" id="UP001302602">
    <property type="component" value="Unassembled WGS sequence"/>
</dbReference>
<reference evidence="1" key="2">
    <citation type="submission" date="2023-05" db="EMBL/GenBank/DDBJ databases">
        <authorList>
            <consortium name="Lawrence Berkeley National Laboratory"/>
            <person name="Steindorff A."/>
            <person name="Hensen N."/>
            <person name="Bonometti L."/>
            <person name="Westerberg I."/>
            <person name="Brannstrom I.O."/>
            <person name="Guillou S."/>
            <person name="Cros-Aarteil S."/>
            <person name="Calhoun S."/>
            <person name="Haridas S."/>
            <person name="Kuo A."/>
            <person name="Mondo S."/>
            <person name="Pangilinan J."/>
            <person name="Riley R."/>
            <person name="Labutti K."/>
            <person name="Andreopoulos B."/>
            <person name="Lipzen A."/>
            <person name="Chen C."/>
            <person name="Yanf M."/>
            <person name="Daum C."/>
            <person name="Ng V."/>
            <person name="Clum A."/>
            <person name="Ohm R."/>
            <person name="Martin F."/>
            <person name="Silar P."/>
            <person name="Natvig D."/>
            <person name="Lalanne C."/>
            <person name="Gautier V."/>
            <person name="Ament-Velasquez S.L."/>
            <person name="Kruys A."/>
            <person name="Hutchinson M.I."/>
            <person name="Powell A.J."/>
            <person name="Barry K."/>
            <person name="Miller A.N."/>
            <person name="Grigoriev I.V."/>
            <person name="Debuchy R."/>
            <person name="Gladieux P."/>
            <person name="Thoren M.H."/>
            <person name="Johannesson H."/>
        </authorList>
    </citation>
    <scope>NUCLEOTIDE SEQUENCE</scope>
    <source>
        <strain evidence="1">CBS 731.68</strain>
    </source>
</reference>
<comment type="caution">
    <text evidence="1">The sequence shown here is derived from an EMBL/GenBank/DDBJ whole genome shotgun (WGS) entry which is preliminary data.</text>
</comment>
<organism evidence="1 2">
    <name type="scientific">Parathielavia appendiculata</name>
    <dbReference type="NCBI Taxonomy" id="2587402"/>
    <lineage>
        <taxon>Eukaryota</taxon>
        <taxon>Fungi</taxon>
        <taxon>Dikarya</taxon>
        <taxon>Ascomycota</taxon>
        <taxon>Pezizomycotina</taxon>
        <taxon>Sordariomycetes</taxon>
        <taxon>Sordariomycetidae</taxon>
        <taxon>Sordariales</taxon>
        <taxon>Chaetomiaceae</taxon>
        <taxon>Parathielavia</taxon>
    </lineage>
</organism>
<dbReference type="AlphaFoldDB" id="A0AAN6U9Y8"/>
<reference evidence="1" key="1">
    <citation type="journal article" date="2023" name="Mol. Phylogenet. Evol.">
        <title>Genome-scale phylogeny and comparative genomics of the fungal order Sordariales.</title>
        <authorList>
            <person name="Hensen N."/>
            <person name="Bonometti L."/>
            <person name="Westerberg I."/>
            <person name="Brannstrom I.O."/>
            <person name="Guillou S."/>
            <person name="Cros-Aarteil S."/>
            <person name="Calhoun S."/>
            <person name="Haridas S."/>
            <person name="Kuo A."/>
            <person name="Mondo S."/>
            <person name="Pangilinan J."/>
            <person name="Riley R."/>
            <person name="LaButti K."/>
            <person name="Andreopoulos B."/>
            <person name="Lipzen A."/>
            <person name="Chen C."/>
            <person name="Yan M."/>
            <person name="Daum C."/>
            <person name="Ng V."/>
            <person name="Clum A."/>
            <person name="Steindorff A."/>
            <person name="Ohm R.A."/>
            <person name="Martin F."/>
            <person name="Silar P."/>
            <person name="Natvig D.O."/>
            <person name="Lalanne C."/>
            <person name="Gautier V."/>
            <person name="Ament-Velasquez S.L."/>
            <person name="Kruys A."/>
            <person name="Hutchinson M.I."/>
            <person name="Powell A.J."/>
            <person name="Barry K."/>
            <person name="Miller A.N."/>
            <person name="Grigoriev I.V."/>
            <person name="Debuchy R."/>
            <person name="Gladieux P."/>
            <person name="Hiltunen Thoren M."/>
            <person name="Johannesson H."/>
        </authorList>
    </citation>
    <scope>NUCLEOTIDE SEQUENCE</scope>
    <source>
        <strain evidence="1">CBS 731.68</strain>
    </source>
</reference>
<name>A0AAN6U9Y8_9PEZI</name>
<evidence type="ECO:0000313" key="1">
    <source>
        <dbReference type="EMBL" id="KAK4129132.1"/>
    </source>
</evidence>
<dbReference type="RefSeq" id="XP_062652903.1">
    <property type="nucleotide sequence ID" value="XM_062791816.1"/>
</dbReference>
<sequence length="68" mass="7084">MKMGKTLAPEAGLPCVIPDGVEMHAVGTFSAEHASCGPSHDWQCGRCQSDFVPVMAEALALNAASRVV</sequence>
<dbReference type="EMBL" id="MU853223">
    <property type="protein sequence ID" value="KAK4129132.1"/>
    <property type="molecule type" value="Genomic_DNA"/>
</dbReference>